<reference evidence="2" key="1">
    <citation type="journal article" date="2019" name="Int. J. Syst. Evol. Microbiol.">
        <title>The Global Catalogue of Microorganisms (GCM) 10K type strain sequencing project: providing services to taxonomists for standard genome sequencing and annotation.</title>
        <authorList>
            <consortium name="The Broad Institute Genomics Platform"/>
            <consortium name="The Broad Institute Genome Sequencing Center for Infectious Disease"/>
            <person name="Wu L."/>
            <person name="Ma J."/>
        </authorList>
    </citation>
    <scope>NUCLEOTIDE SEQUENCE [LARGE SCALE GENOMIC DNA]</scope>
    <source>
        <strain evidence="2">NBRC 112299</strain>
    </source>
</reference>
<proteinExistence type="predicted"/>
<dbReference type="EMBL" id="BSUN01000001">
    <property type="protein sequence ID" value="GMA36203.1"/>
    <property type="molecule type" value="Genomic_DNA"/>
</dbReference>
<organism evidence="1 2">
    <name type="scientific">Demequina litorisediminis</name>
    <dbReference type="NCBI Taxonomy" id="1849022"/>
    <lineage>
        <taxon>Bacteria</taxon>
        <taxon>Bacillati</taxon>
        <taxon>Actinomycetota</taxon>
        <taxon>Actinomycetes</taxon>
        <taxon>Micrococcales</taxon>
        <taxon>Demequinaceae</taxon>
        <taxon>Demequina</taxon>
    </lineage>
</organism>
<comment type="caution">
    <text evidence="1">The sequence shown here is derived from an EMBL/GenBank/DDBJ whole genome shotgun (WGS) entry which is preliminary data.</text>
</comment>
<evidence type="ECO:0000313" key="1">
    <source>
        <dbReference type="EMBL" id="GMA36203.1"/>
    </source>
</evidence>
<keyword evidence="2" id="KW-1185">Reference proteome</keyword>
<dbReference type="Proteomes" id="UP001157125">
    <property type="component" value="Unassembled WGS sequence"/>
</dbReference>
<name>A0ABQ6IEA6_9MICO</name>
<gene>
    <name evidence="1" type="ORF">GCM10025876_24070</name>
</gene>
<evidence type="ECO:0000313" key="2">
    <source>
        <dbReference type="Proteomes" id="UP001157125"/>
    </source>
</evidence>
<accession>A0ABQ6IEA6</accession>
<sequence length="60" mass="6437">MGFTRLGLQRLERLASLLLAVVTQPSFEDAYGLVGDIGVAIDDDVDLASRLRDIHGGVNP</sequence>
<protein>
    <submittedName>
        <fullName evidence="1">Uncharacterized protein</fullName>
    </submittedName>
</protein>